<comment type="caution">
    <text evidence="4">The sequence shown here is derived from an EMBL/GenBank/DDBJ whole genome shotgun (WGS) entry which is preliminary data.</text>
</comment>
<dbReference type="PANTHER" id="PTHR47739:SF1">
    <property type="entry name" value="TRNA1(VAL) (ADENINE(37)-N6)-METHYLTRANSFERASE"/>
    <property type="match status" value="1"/>
</dbReference>
<reference evidence="4 5" key="1">
    <citation type="journal article" date="2015" name="Int. J. Syst. Evol. Microbiol.">
        <title>Roseomonas oryzae sp. nov., isolated from paddy rhizosphere soil.</title>
        <authorList>
            <person name="Ramaprasad E.V."/>
            <person name="Sasikala Ch."/>
            <person name="Ramana Ch.V."/>
        </authorList>
    </citation>
    <scope>NUCLEOTIDE SEQUENCE [LARGE SCALE GENOMIC DNA]</scope>
    <source>
        <strain evidence="4 5">KCTC 42542</strain>
    </source>
</reference>
<dbReference type="Proteomes" id="UP000322110">
    <property type="component" value="Unassembled WGS sequence"/>
</dbReference>
<dbReference type="InterPro" id="IPR007848">
    <property type="entry name" value="Small_mtfrase_dom"/>
</dbReference>
<proteinExistence type="predicted"/>
<evidence type="ECO:0000259" key="3">
    <source>
        <dbReference type="Pfam" id="PF05175"/>
    </source>
</evidence>
<dbReference type="OrthoDB" id="5489421at2"/>
<sequence>MSTFPNLALTHDRLLKGRVQFRQARHGLRAGLDAVLLAAAIPAQPGDRVLEAGCGSGAVFLCLLARVPDLHVTAVERDPHMAELARQNAALNGWADRVTVITGDVADRLLLAQEPAFHHAFANPPFWTGGTAPPLDLRAEATHSLQGPDLSLWAGMLARRLRHKGSVTLVLPASRHSDGTAALRGAGCGAVSLKPLWSRTGSPAKRVLVRGRRGSRGPDQLDAGLVLHDETGWTEAARQVLENGEALPWP</sequence>
<dbReference type="EMBL" id="VUKA01000001">
    <property type="protein sequence ID" value="KAA2215120.1"/>
    <property type="molecule type" value="Genomic_DNA"/>
</dbReference>
<evidence type="ECO:0000313" key="5">
    <source>
        <dbReference type="Proteomes" id="UP000322110"/>
    </source>
</evidence>
<evidence type="ECO:0000313" key="4">
    <source>
        <dbReference type="EMBL" id="KAA2215120.1"/>
    </source>
</evidence>
<dbReference type="Gene3D" id="3.40.50.150">
    <property type="entry name" value="Vaccinia Virus protein VP39"/>
    <property type="match status" value="1"/>
</dbReference>
<dbReference type="InterPro" id="IPR029063">
    <property type="entry name" value="SAM-dependent_MTases_sf"/>
</dbReference>
<protein>
    <submittedName>
        <fullName evidence="4">Methyltransferase</fullName>
    </submittedName>
</protein>
<name>A0A5B2TNA2_9PROT</name>
<feature type="domain" description="Methyltransferase small" evidence="3">
    <location>
        <begin position="36"/>
        <end position="131"/>
    </location>
</feature>
<dbReference type="SUPFAM" id="SSF53335">
    <property type="entry name" value="S-adenosyl-L-methionine-dependent methyltransferases"/>
    <property type="match status" value="1"/>
</dbReference>
<dbReference type="Pfam" id="PF05175">
    <property type="entry name" value="MTS"/>
    <property type="match status" value="1"/>
</dbReference>
<keyword evidence="4" id="KW-0808">Transferase</keyword>
<evidence type="ECO:0000256" key="2">
    <source>
        <dbReference type="ARBA" id="ARBA00022691"/>
    </source>
</evidence>
<dbReference type="PANTHER" id="PTHR47739">
    <property type="entry name" value="TRNA1(VAL) (ADENINE(37)-N6)-METHYLTRANSFERASE"/>
    <property type="match status" value="1"/>
</dbReference>
<keyword evidence="5" id="KW-1185">Reference proteome</keyword>
<dbReference type="InterPro" id="IPR050210">
    <property type="entry name" value="tRNA_Adenine-N(6)_MTase"/>
</dbReference>
<gene>
    <name evidence="4" type="ORF">F0Q34_05510</name>
</gene>
<dbReference type="CDD" id="cd02440">
    <property type="entry name" value="AdoMet_MTases"/>
    <property type="match status" value="1"/>
</dbReference>
<evidence type="ECO:0000256" key="1">
    <source>
        <dbReference type="ARBA" id="ARBA00022603"/>
    </source>
</evidence>
<dbReference type="RefSeq" id="WP_149811073.1">
    <property type="nucleotide sequence ID" value="NZ_VUKA01000001.1"/>
</dbReference>
<dbReference type="GO" id="GO:0032259">
    <property type="term" value="P:methylation"/>
    <property type="evidence" value="ECO:0007669"/>
    <property type="project" value="UniProtKB-KW"/>
</dbReference>
<keyword evidence="2" id="KW-0949">S-adenosyl-L-methionine</keyword>
<dbReference type="AlphaFoldDB" id="A0A5B2TNA2"/>
<accession>A0A5B2TNA2</accession>
<dbReference type="GO" id="GO:0008168">
    <property type="term" value="F:methyltransferase activity"/>
    <property type="evidence" value="ECO:0007669"/>
    <property type="project" value="UniProtKB-KW"/>
</dbReference>
<organism evidence="4 5">
    <name type="scientific">Teichococcus oryzae</name>
    <dbReference type="NCBI Taxonomy" id="1608942"/>
    <lineage>
        <taxon>Bacteria</taxon>
        <taxon>Pseudomonadati</taxon>
        <taxon>Pseudomonadota</taxon>
        <taxon>Alphaproteobacteria</taxon>
        <taxon>Acetobacterales</taxon>
        <taxon>Roseomonadaceae</taxon>
        <taxon>Roseomonas</taxon>
    </lineage>
</organism>
<keyword evidence="1 4" id="KW-0489">Methyltransferase</keyword>